<keyword evidence="2" id="KW-1185">Reference proteome</keyword>
<evidence type="ECO:0000313" key="1">
    <source>
        <dbReference type="EMBL" id="QJE71824.1"/>
    </source>
</evidence>
<dbReference type="Proteomes" id="UP000501891">
    <property type="component" value="Chromosome"/>
</dbReference>
<sequence length="94" mass="9654">MLIPKKGTTAKPAADPEAVALRAVAFVVSDEDMLARFVALTGCGGDELRARLADPAFLGGVLDFVLGDEGLATAFAAGEELTPEDLAAVRAKLP</sequence>
<organism evidence="1 2">
    <name type="scientific">Aerophototrophica crusticola</name>
    <dbReference type="NCBI Taxonomy" id="1709002"/>
    <lineage>
        <taxon>Bacteria</taxon>
        <taxon>Pseudomonadati</taxon>
        <taxon>Pseudomonadota</taxon>
        <taxon>Alphaproteobacteria</taxon>
        <taxon>Rhodospirillales</taxon>
        <taxon>Rhodospirillaceae</taxon>
        <taxon>Aerophototrophica</taxon>
    </lineage>
</organism>
<gene>
    <name evidence="1" type="ORF">HHL28_00685</name>
</gene>
<proteinExistence type="predicted"/>
<protein>
    <submittedName>
        <fullName evidence="1">DUF3572 domain-containing protein</fullName>
    </submittedName>
</protein>
<accession>A0A858R358</accession>
<dbReference type="InterPro" id="IPR021955">
    <property type="entry name" value="DUF3572"/>
</dbReference>
<dbReference type="AlphaFoldDB" id="A0A858R358"/>
<evidence type="ECO:0000313" key="2">
    <source>
        <dbReference type="Proteomes" id="UP000501891"/>
    </source>
</evidence>
<dbReference type="Pfam" id="PF12096">
    <property type="entry name" value="DUF3572"/>
    <property type="match status" value="1"/>
</dbReference>
<reference evidence="1" key="1">
    <citation type="submission" date="2020-04" db="EMBL/GenBank/DDBJ databases">
        <title>A desert anoxygenic phototrophic bacterium fixes CO2 using RubisCO under aerobic conditions.</title>
        <authorList>
            <person name="Tang K."/>
        </authorList>
    </citation>
    <scope>NUCLEOTIDE SEQUENCE [LARGE SCALE GENOMIC DNA]</scope>
    <source>
        <strain evidence="1">MIMtkB3</strain>
    </source>
</reference>
<dbReference type="EMBL" id="CP051775">
    <property type="protein sequence ID" value="QJE71824.1"/>
    <property type="molecule type" value="Genomic_DNA"/>
</dbReference>
<name>A0A858R358_9PROT</name>
<dbReference type="KEGG" id="acru:HHL28_00685"/>